<protein>
    <submittedName>
        <fullName evidence="2">Uncharacterized protein</fullName>
    </submittedName>
</protein>
<name>A0AAD6GBW2_9EURO</name>
<feature type="compositionally biased region" description="Polar residues" evidence="1">
    <location>
        <begin position="15"/>
        <end position="30"/>
    </location>
</feature>
<dbReference type="AlphaFoldDB" id="A0AAD6GBW2"/>
<evidence type="ECO:0000313" key="3">
    <source>
        <dbReference type="Proteomes" id="UP001220324"/>
    </source>
</evidence>
<gene>
    <name evidence="2" type="ORF">N7494_008488</name>
</gene>
<reference evidence="2 3" key="1">
    <citation type="journal article" date="2023" name="IMA Fungus">
        <title>Comparative genomic study of the Penicillium genus elucidates a diverse pangenome and 15 lateral gene transfer events.</title>
        <authorList>
            <person name="Petersen C."/>
            <person name="Sorensen T."/>
            <person name="Nielsen M.R."/>
            <person name="Sondergaard T.E."/>
            <person name="Sorensen J.L."/>
            <person name="Fitzpatrick D.A."/>
            <person name="Frisvad J.C."/>
            <person name="Nielsen K.L."/>
        </authorList>
    </citation>
    <scope>NUCLEOTIDE SEQUENCE [LARGE SCALE GENOMIC DNA]</scope>
    <source>
        <strain evidence="2 3">IBT 35679</strain>
    </source>
</reference>
<evidence type="ECO:0000313" key="2">
    <source>
        <dbReference type="EMBL" id="KAJ5531936.1"/>
    </source>
</evidence>
<evidence type="ECO:0000256" key="1">
    <source>
        <dbReference type="SAM" id="MobiDB-lite"/>
    </source>
</evidence>
<accession>A0AAD6GBW2</accession>
<sequence length="341" mass="37085">MAPRTLMPSPDLMDSNASQSGQGTHSMDSNVAYTNEPTQLADAINLMQSAISQTGQGTPSMVSNMAYTSRPIQLSAPTTTMAALGAPVNTHPTHFMTLPRTLMPSPRFMDPTTHQTGQNTHFMASNRAYNSQPTQFADAIALMQSAISQTGQGTPPEAPSMAYTGQPTQWTAPGTLSQSNQASMKVLWVNKCGTASLLRVPRATCPTITSGTRNSVLEAPQLCALPATTTLFAEGSHHYSLVWDGDLLNRVYRMAHRLNIEPLEAMLVTRQSEWGLMPAPIVTVLIFANRKNMDDSWVQCAQLIRKYLTTQIMEPNISVEIADPRAFPWKGPDLALPMSPP</sequence>
<organism evidence="2 3">
    <name type="scientific">Penicillium frequentans</name>
    <dbReference type="NCBI Taxonomy" id="3151616"/>
    <lineage>
        <taxon>Eukaryota</taxon>
        <taxon>Fungi</taxon>
        <taxon>Dikarya</taxon>
        <taxon>Ascomycota</taxon>
        <taxon>Pezizomycotina</taxon>
        <taxon>Eurotiomycetes</taxon>
        <taxon>Eurotiomycetidae</taxon>
        <taxon>Eurotiales</taxon>
        <taxon>Aspergillaceae</taxon>
        <taxon>Penicillium</taxon>
    </lineage>
</organism>
<feature type="region of interest" description="Disordered" evidence="1">
    <location>
        <begin position="1"/>
        <end position="30"/>
    </location>
</feature>
<comment type="caution">
    <text evidence="2">The sequence shown here is derived from an EMBL/GenBank/DDBJ whole genome shotgun (WGS) entry which is preliminary data.</text>
</comment>
<dbReference type="Proteomes" id="UP001220324">
    <property type="component" value="Unassembled WGS sequence"/>
</dbReference>
<proteinExistence type="predicted"/>
<keyword evidence="3" id="KW-1185">Reference proteome</keyword>
<dbReference type="EMBL" id="JAQIZZ010000007">
    <property type="protein sequence ID" value="KAJ5531936.1"/>
    <property type="molecule type" value="Genomic_DNA"/>
</dbReference>